<dbReference type="SMART" id="SM00382">
    <property type="entry name" value="AAA"/>
    <property type="match status" value="2"/>
</dbReference>
<dbReference type="InterPro" id="IPR003593">
    <property type="entry name" value="AAA+_ATPase"/>
</dbReference>
<dbReference type="Gene3D" id="3.40.50.300">
    <property type="entry name" value="P-loop containing nucleotide triphosphate hydrolases"/>
    <property type="match status" value="2"/>
</dbReference>
<dbReference type="AlphaFoldDB" id="A0A9P7U0J4"/>
<dbReference type="PANTHER" id="PTHR23077:SF171">
    <property type="entry name" value="NUCLEAR VALOSIN-CONTAINING PROTEIN-LIKE"/>
    <property type="match status" value="1"/>
</dbReference>
<evidence type="ECO:0000259" key="6">
    <source>
        <dbReference type="SMART" id="SM00382"/>
    </source>
</evidence>
<dbReference type="GO" id="GO:0005524">
    <property type="term" value="F:ATP binding"/>
    <property type="evidence" value="ECO:0007669"/>
    <property type="project" value="UniProtKB-KW"/>
</dbReference>
<dbReference type="FunFam" id="3.40.50.300:FF:000018">
    <property type="entry name" value="Cell division control 48"/>
    <property type="match status" value="1"/>
</dbReference>
<comment type="similarity">
    <text evidence="1">Belongs to the AAA ATPase family.</text>
</comment>
<protein>
    <recommendedName>
        <fullName evidence="6">AAA+ ATPase domain-containing protein</fullName>
    </recommendedName>
</protein>
<dbReference type="GO" id="GO:1990275">
    <property type="term" value="F:preribosome binding"/>
    <property type="evidence" value="ECO:0007669"/>
    <property type="project" value="TreeGrafter"/>
</dbReference>
<dbReference type="PANTHER" id="PTHR23077">
    <property type="entry name" value="AAA-FAMILY ATPASE"/>
    <property type="match status" value="1"/>
</dbReference>
<dbReference type="InterPro" id="IPR003959">
    <property type="entry name" value="ATPase_AAA_core"/>
</dbReference>
<dbReference type="InterPro" id="IPR027417">
    <property type="entry name" value="P-loop_NTPase"/>
</dbReference>
<reference evidence="7 8" key="1">
    <citation type="journal article" date="2020" name="bioRxiv">
        <title>Whole genome comparisons of ergot fungi reveals the divergence and evolution of species within the genus Claviceps are the result of varying mechanisms driving genome evolution and host range expansion.</title>
        <authorList>
            <person name="Wyka S.A."/>
            <person name="Mondo S.J."/>
            <person name="Liu M."/>
            <person name="Dettman J."/>
            <person name="Nalam V."/>
            <person name="Broders K.D."/>
        </authorList>
    </citation>
    <scope>NUCLEOTIDE SEQUENCE [LARGE SCALE GENOMIC DNA]</scope>
    <source>
        <strain evidence="7 8">Clav52</strain>
    </source>
</reference>
<dbReference type="GO" id="GO:0042254">
    <property type="term" value="P:ribosome biogenesis"/>
    <property type="evidence" value="ECO:0007669"/>
    <property type="project" value="TreeGrafter"/>
</dbReference>
<gene>
    <name evidence="7" type="ORF">E4U09_007896</name>
</gene>
<dbReference type="SUPFAM" id="SSF52540">
    <property type="entry name" value="P-loop containing nucleoside triphosphate hydrolases"/>
    <property type="match status" value="2"/>
</dbReference>
<comment type="caution">
    <text evidence="7">The sequence shown here is derived from an EMBL/GenBank/DDBJ whole genome shotgun (WGS) entry which is preliminary data.</text>
</comment>
<keyword evidence="2" id="KW-0677">Repeat</keyword>
<keyword evidence="8" id="KW-1185">Reference proteome</keyword>
<dbReference type="InterPro" id="IPR050168">
    <property type="entry name" value="AAA_ATPase_domain"/>
</dbReference>
<feature type="compositionally biased region" description="Acidic residues" evidence="5">
    <location>
        <begin position="75"/>
        <end position="88"/>
    </location>
</feature>
<dbReference type="GO" id="GO:0005634">
    <property type="term" value="C:nucleus"/>
    <property type="evidence" value="ECO:0007669"/>
    <property type="project" value="TreeGrafter"/>
</dbReference>
<feature type="region of interest" description="Disordered" evidence="5">
    <location>
        <begin position="72"/>
        <end position="95"/>
    </location>
</feature>
<dbReference type="Pfam" id="PF00004">
    <property type="entry name" value="AAA"/>
    <property type="match status" value="2"/>
</dbReference>
<dbReference type="GO" id="GO:0003723">
    <property type="term" value="F:RNA binding"/>
    <property type="evidence" value="ECO:0007669"/>
    <property type="project" value="TreeGrafter"/>
</dbReference>
<sequence length="743" mass="82143">MAPSKSRITLRSRLECDIDRVLNQLESSNGGQRFKSTPDAYDAIQRSNSSLRRLKKRPLEDAIDRVLMFHKQEADDSSDSEAALEEAEAATAAATGESNSGFLLNRQMVKLWHRDDSNASTTNSAEKSPAKKRRLQEASEDGSAPRVQSNSNAPPDVAVSTEQKQPPKKIQKLSRFSVEHLAEVKPVGGLGALPTDLLELAWETLKLPGYDIAHGCKWSTGVVISGPRGMGKRTLVKNIACELRVPLVSLDMCFFDPERLEKNMIEAFDAVMAQPRCIIFIGEVESYMARPGSALHNDFHTKAVHLFRLQMQRLERTKGGDSNYFAIATTTNIDEVHPNILQHGLFEEILKPEIPNYDARREVLTTVTGETVLGDDVNLDEVARLTHGFVPAEIAFIANKAQRLAITKFSDEDDVEIHGSEIKAAILAKDVDVLEPLRYNMRPKAPVSMDDFRAALEGFVPALRKEGFTVIPNVTWNQVGALEVARKQLQTSIIEPIKWPALHEELEISPSAGVLLWGPPGCGKTLIAQAVANDAKASFILINGPELLNKYVGESERAVRDLFERARSSKPCIVFFDEMDSVVPPRANATTESGARVVNALLAELDGVKDRSGVYVIGTTNYPELIDEAILRPGRLGSQIFIDLPTPLERVEILQAIYRTRHKDHTPSELEALVQVALDPRCTNFSGADLSELRTKAAQSVVARLRQDTGSPKKIVSADWELALNSMRASVKDPDLYRKRSRA</sequence>
<dbReference type="EMBL" id="SRRH01000087">
    <property type="protein sequence ID" value="KAG6299667.1"/>
    <property type="molecule type" value="Genomic_DNA"/>
</dbReference>
<dbReference type="InterPro" id="IPR041569">
    <property type="entry name" value="AAA_lid_3"/>
</dbReference>
<dbReference type="Gene3D" id="1.10.8.60">
    <property type="match status" value="2"/>
</dbReference>
<dbReference type="Proteomes" id="UP000707071">
    <property type="component" value="Unassembled WGS sequence"/>
</dbReference>
<evidence type="ECO:0000256" key="2">
    <source>
        <dbReference type="ARBA" id="ARBA00022737"/>
    </source>
</evidence>
<dbReference type="Pfam" id="PF17862">
    <property type="entry name" value="AAA_lid_3"/>
    <property type="match status" value="1"/>
</dbReference>
<evidence type="ECO:0000313" key="7">
    <source>
        <dbReference type="EMBL" id="KAG6299667.1"/>
    </source>
</evidence>
<feature type="domain" description="AAA+ ATPase" evidence="6">
    <location>
        <begin position="510"/>
        <end position="646"/>
    </location>
</feature>
<evidence type="ECO:0000313" key="8">
    <source>
        <dbReference type="Proteomes" id="UP000707071"/>
    </source>
</evidence>
<dbReference type="GO" id="GO:0016887">
    <property type="term" value="F:ATP hydrolysis activity"/>
    <property type="evidence" value="ECO:0007669"/>
    <property type="project" value="InterPro"/>
</dbReference>
<name>A0A9P7U0J4_9HYPO</name>
<keyword evidence="3" id="KW-0547">Nucleotide-binding</keyword>
<proteinExistence type="inferred from homology"/>
<evidence type="ECO:0000256" key="1">
    <source>
        <dbReference type="ARBA" id="ARBA00006914"/>
    </source>
</evidence>
<feature type="domain" description="AAA+ ATPase" evidence="6">
    <location>
        <begin position="218"/>
        <end position="356"/>
    </location>
</feature>
<dbReference type="PROSITE" id="PS00674">
    <property type="entry name" value="AAA"/>
    <property type="match status" value="1"/>
</dbReference>
<feature type="region of interest" description="Disordered" evidence="5">
    <location>
        <begin position="114"/>
        <end position="171"/>
    </location>
</feature>
<dbReference type="InterPro" id="IPR003960">
    <property type="entry name" value="ATPase_AAA_CS"/>
</dbReference>
<evidence type="ECO:0000256" key="3">
    <source>
        <dbReference type="ARBA" id="ARBA00022741"/>
    </source>
</evidence>
<organism evidence="7 8">
    <name type="scientific">Claviceps aff. purpurea</name>
    <dbReference type="NCBI Taxonomy" id="1967640"/>
    <lineage>
        <taxon>Eukaryota</taxon>
        <taxon>Fungi</taxon>
        <taxon>Dikarya</taxon>
        <taxon>Ascomycota</taxon>
        <taxon>Pezizomycotina</taxon>
        <taxon>Sordariomycetes</taxon>
        <taxon>Hypocreomycetidae</taxon>
        <taxon>Hypocreales</taxon>
        <taxon>Clavicipitaceae</taxon>
        <taxon>Claviceps</taxon>
    </lineage>
</organism>
<evidence type="ECO:0000256" key="4">
    <source>
        <dbReference type="ARBA" id="ARBA00022840"/>
    </source>
</evidence>
<evidence type="ECO:0000256" key="5">
    <source>
        <dbReference type="SAM" id="MobiDB-lite"/>
    </source>
</evidence>
<accession>A0A9P7U0J4</accession>
<keyword evidence="4" id="KW-0067">ATP-binding</keyword>